<dbReference type="Gene3D" id="3.30.390.50">
    <property type="entry name" value="CO dehydrogenase flavoprotein, C-terminal domain"/>
    <property type="match status" value="1"/>
</dbReference>
<evidence type="ECO:0000256" key="3">
    <source>
        <dbReference type="ARBA" id="ARBA00023002"/>
    </source>
</evidence>
<evidence type="ECO:0000259" key="4">
    <source>
        <dbReference type="PROSITE" id="PS51387"/>
    </source>
</evidence>
<organism evidence="5 6">
    <name type="scientific">Paenibacillus lemnae</name>
    <dbReference type="NCBI Taxonomy" id="1330551"/>
    <lineage>
        <taxon>Bacteria</taxon>
        <taxon>Bacillati</taxon>
        <taxon>Bacillota</taxon>
        <taxon>Bacilli</taxon>
        <taxon>Bacillales</taxon>
        <taxon>Paenibacillaceae</taxon>
        <taxon>Paenibacillus</taxon>
    </lineage>
</organism>
<dbReference type="InterPro" id="IPR051312">
    <property type="entry name" value="Diverse_Substr_Oxidored"/>
</dbReference>
<proteinExistence type="predicted"/>
<dbReference type="Gene3D" id="3.30.43.10">
    <property type="entry name" value="Uridine Diphospho-n-acetylenolpyruvylglucosamine Reductase, domain 2"/>
    <property type="match status" value="1"/>
</dbReference>
<keyword evidence="2" id="KW-0274">FAD</keyword>
<dbReference type="InterPro" id="IPR005107">
    <property type="entry name" value="CO_DH_flav_C"/>
</dbReference>
<dbReference type="PANTHER" id="PTHR42659:SF2">
    <property type="entry name" value="XANTHINE DEHYDROGENASE SUBUNIT C-RELATED"/>
    <property type="match status" value="1"/>
</dbReference>
<dbReference type="InterPro" id="IPR036683">
    <property type="entry name" value="CO_DH_flav_C_dom_sf"/>
</dbReference>
<dbReference type="Pfam" id="PF03450">
    <property type="entry name" value="CO_deh_flav_C"/>
    <property type="match status" value="1"/>
</dbReference>
<keyword evidence="1" id="KW-0285">Flavoprotein</keyword>
<sequence>MAWLKPKSVDEALKWMEEYRPKIVCGGTDLFVDWHSRKGLVNAEHWLDIQEISELKQIQMTEEGLSLGAAVTASQIWQDDKLDAFPSLRQAARIVGGWQVQNRASIGGNVANASPAADMVVPLAAARAVIRLSGVNGSRSLPISDFILGPRQTALAPDEMITSVLVPKECLHVPQIFMRHDQRGATDISIVSVAVIAKSSGDQLEWARAAVGAANAVPVILPEEQEALWQGVMDEDKLTRMSELYAASSNPISDVRASAEYRRAMVKVFTARAARQVLGLN</sequence>
<gene>
    <name evidence="5" type="ORF">HII30_11495</name>
</gene>
<feature type="domain" description="FAD-binding PCMH-type" evidence="4">
    <location>
        <begin position="1"/>
        <end position="171"/>
    </location>
</feature>
<dbReference type="SUPFAM" id="SSF55447">
    <property type="entry name" value="CO dehydrogenase flavoprotein C-terminal domain-like"/>
    <property type="match status" value="1"/>
</dbReference>
<accession>A0A848M6P9</accession>
<dbReference type="PROSITE" id="PS51387">
    <property type="entry name" value="FAD_PCMH"/>
    <property type="match status" value="1"/>
</dbReference>
<keyword evidence="3" id="KW-0560">Oxidoreductase</keyword>
<dbReference type="InterPro" id="IPR016167">
    <property type="entry name" value="FAD-bd_PCMH_sub1"/>
</dbReference>
<dbReference type="Pfam" id="PF00941">
    <property type="entry name" value="FAD_binding_5"/>
    <property type="match status" value="1"/>
</dbReference>
<dbReference type="AlphaFoldDB" id="A0A848M6P9"/>
<dbReference type="InterPro" id="IPR016169">
    <property type="entry name" value="FAD-bd_PCMH_sub2"/>
</dbReference>
<keyword evidence="6" id="KW-1185">Reference proteome</keyword>
<evidence type="ECO:0000256" key="2">
    <source>
        <dbReference type="ARBA" id="ARBA00022827"/>
    </source>
</evidence>
<dbReference type="GO" id="GO:0016491">
    <property type="term" value="F:oxidoreductase activity"/>
    <property type="evidence" value="ECO:0007669"/>
    <property type="project" value="UniProtKB-KW"/>
</dbReference>
<evidence type="ECO:0000256" key="1">
    <source>
        <dbReference type="ARBA" id="ARBA00022630"/>
    </source>
</evidence>
<dbReference type="Proteomes" id="UP000565468">
    <property type="component" value="Unassembled WGS sequence"/>
</dbReference>
<evidence type="ECO:0000313" key="5">
    <source>
        <dbReference type="EMBL" id="NMO96395.1"/>
    </source>
</evidence>
<name>A0A848M6P9_PAELE</name>
<reference evidence="5 6" key="1">
    <citation type="submission" date="2020-04" db="EMBL/GenBank/DDBJ databases">
        <title>Paenibacillus algicola sp. nov., a novel marine bacterium producing alginate lyase.</title>
        <authorList>
            <person name="Huang H."/>
        </authorList>
    </citation>
    <scope>NUCLEOTIDE SEQUENCE [LARGE SCALE GENOMIC DNA]</scope>
    <source>
        <strain evidence="5 6">L7-75</strain>
    </source>
</reference>
<dbReference type="PANTHER" id="PTHR42659">
    <property type="entry name" value="XANTHINE DEHYDROGENASE SUBUNIT C-RELATED"/>
    <property type="match status" value="1"/>
</dbReference>
<dbReference type="SMART" id="SM01092">
    <property type="entry name" value="CO_deh_flav_C"/>
    <property type="match status" value="1"/>
</dbReference>
<protein>
    <recommendedName>
        <fullName evidence="4">FAD-binding PCMH-type domain-containing protein</fullName>
    </recommendedName>
</protein>
<dbReference type="InterPro" id="IPR016166">
    <property type="entry name" value="FAD-bd_PCMH"/>
</dbReference>
<dbReference type="InterPro" id="IPR036318">
    <property type="entry name" value="FAD-bd_PCMH-like_sf"/>
</dbReference>
<evidence type="ECO:0000313" key="6">
    <source>
        <dbReference type="Proteomes" id="UP000565468"/>
    </source>
</evidence>
<comment type="caution">
    <text evidence="5">The sequence shown here is derived from an EMBL/GenBank/DDBJ whole genome shotgun (WGS) entry which is preliminary data.</text>
</comment>
<dbReference type="Gene3D" id="3.30.465.10">
    <property type="match status" value="1"/>
</dbReference>
<dbReference type="EMBL" id="JABBPN010000009">
    <property type="protein sequence ID" value="NMO96395.1"/>
    <property type="molecule type" value="Genomic_DNA"/>
</dbReference>
<dbReference type="InterPro" id="IPR002346">
    <property type="entry name" value="Mopterin_DH_FAD-bd"/>
</dbReference>
<dbReference type="SUPFAM" id="SSF56176">
    <property type="entry name" value="FAD-binding/transporter-associated domain-like"/>
    <property type="match status" value="1"/>
</dbReference>
<dbReference type="GO" id="GO:0071949">
    <property type="term" value="F:FAD binding"/>
    <property type="evidence" value="ECO:0007669"/>
    <property type="project" value="InterPro"/>
</dbReference>